<reference evidence="2 3" key="1">
    <citation type="submission" date="2022-05" db="EMBL/GenBank/DDBJ databases">
        <authorList>
            <consortium name="Genoscope - CEA"/>
            <person name="William W."/>
        </authorList>
    </citation>
    <scope>NUCLEOTIDE SEQUENCE [LARGE SCALE GENOMIC DNA]</scope>
</reference>
<dbReference type="EMBL" id="CALNXJ010000014">
    <property type="protein sequence ID" value="CAH3114048.1"/>
    <property type="molecule type" value="Genomic_DNA"/>
</dbReference>
<organism evidence="2 3">
    <name type="scientific">Pocillopora meandrina</name>
    <dbReference type="NCBI Taxonomy" id="46732"/>
    <lineage>
        <taxon>Eukaryota</taxon>
        <taxon>Metazoa</taxon>
        <taxon>Cnidaria</taxon>
        <taxon>Anthozoa</taxon>
        <taxon>Hexacorallia</taxon>
        <taxon>Scleractinia</taxon>
        <taxon>Astrocoeniina</taxon>
        <taxon>Pocilloporidae</taxon>
        <taxon>Pocillopora</taxon>
    </lineage>
</organism>
<proteinExistence type="predicted"/>
<dbReference type="AlphaFoldDB" id="A0AAU9WIF6"/>
<sequence>MLATNTDCRNKQLPSYAGNLVFVLPVKNETPITYTIRITLYQKATEYEDIELDMKQLTVKSHERNTNLRDYQSGRTVTEVEKPLPRIKMSGVLSKQSGKTIVMHFQKLGDNGQYNQFLIDKQKLTDRVDGIVRYQDLYLAVRLEEAIMQFAQNKMDDCLAICRDVAARANRSNSGNWPFLMTKAYYIISAIHRQAENFDLSAEYMENSTECLEVACVSEETAVNKYNKAALIQAKSAAIGITSEEDREIEEIFEDVKIIWAQQEQNDSMRCINRMSIRMIYHYLSSSRQKFPDPRKDVSAVNIAKADRIIKEVENRLLPQCKKRFEANFLIAKADSSIRKALQRDTEFTEQERVAYLREAENVLNQAEQISRDLKMQNEIQGINDRRHNIQILLHRGFWLQPRPGQVQPQRRPEERNTDDIDDLLDNLLLEEEGGNRR</sequence>
<evidence type="ECO:0000313" key="3">
    <source>
        <dbReference type="Proteomes" id="UP001159428"/>
    </source>
</evidence>
<feature type="region of interest" description="Disordered" evidence="1">
    <location>
        <begin position="403"/>
        <end position="423"/>
    </location>
</feature>
<dbReference type="Proteomes" id="UP001159428">
    <property type="component" value="Unassembled WGS sequence"/>
</dbReference>
<name>A0AAU9WIF6_9CNID</name>
<gene>
    <name evidence="2" type="ORF">PMEA_00006029</name>
</gene>
<evidence type="ECO:0000256" key="1">
    <source>
        <dbReference type="SAM" id="MobiDB-lite"/>
    </source>
</evidence>
<evidence type="ECO:0000313" key="2">
    <source>
        <dbReference type="EMBL" id="CAH3114048.1"/>
    </source>
</evidence>
<keyword evidence="3" id="KW-1185">Reference proteome</keyword>
<comment type="caution">
    <text evidence="2">The sequence shown here is derived from an EMBL/GenBank/DDBJ whole genome shotgun (WGS) entry which is preliminary data.</text>
</comment>
<accession>A0AAU9WIF6</accession>
<protein>
    <submittedName>
        <fullName evidence="2">Uncharacterized protein</fullName>
    </submittedName>
</protein>